<reference evidence="2" key="1">
    <citation type="journal article" date="2020" name="Ecol. Evol.">
        <title>Genome structure and content of the rice root-knot nematode (Meloidogyne graminicola).</title>
        <authorList>
            <person name="Phan N.T."/>
            <person name="Danchin E.G.J."/>
            <person name="Klopp C."/>
            <person name="Perfus-Barbeoch L."/>
            <person name="Kozlowski D.K."/>
            <person name="Koutsovoulos G.D."/>
            <person name="Lopez-Roques C."/>
            <person name="Bouchez O."/>
            <person name="Zahm M."/>
            <person name="Besnard G."/>
            <person name="Bellafiore S."/>
        </authorList>
    </citation>
    <scope>NUCLEOTIDE SEQUENCE</scope>
    <source>
        <strain evidence="2">VN-18</strain>
    </source>
</reference>
<evidence type="ECO:0000313" key="2">
    <source>
        <dbReference type="EMBL" id="KAF7636686.1"/>
    </source>
</evidence>
<organism evidence="2 3">
    <name type="scientific">Meloidogyne graminicola</name>
    <dbReference type="NCBI Taxonomy" id="189291"/>
    <lineage>
        <taxon>Eukaryota</taxon>
        <taxon>Metazoa</taxon>
        <taxon>Ecdysozoa</taxon>
        <taxon>Nematoda</taxon>
        <taxon>Chromadorea</taxon>
        <taxon>Rhabditida</taxon>
        <taxon>Tylenchina</taxon>
        <taxon>Tylenchomorpha</taxon>
        <taxon>Tylenchoidea</taxon>
        <taxon>Meloidogynidae</taxon>
        <taxon>Meloidogyninae</taxon>
        <taxon>Meloidogyne</taxon>
    </lineage>
</organism>
<dbReference type="SUPFAM" id="SSF81383">
    <property type="entry name" value="F-box domain"/>
    <property type="match status" value="1"/>
</dbReference>
<keyword evidence="3" id="KW-1185">Reference proteome</keyword>
<accession>A0A8S9ZTU2</accession>
<protein>
    <submittedName>
        <fullName evidence="2">F-box domain-containing protein</fullName>
    </submittedName>
</protein>
<comment type="caution">
    <text evidence="2">The sequence shown here is derived from an EMBL/GenBank/DDBJ whole genome shotgun (WGS) entry which is preliminary data.</text>
</comment>
<name>A0A8S9ZTU2_9BILA</name>
<gene>
    <name evidence="2" type="ORF">Mgra_00003866</name>
</gene>
<dbReference type="AlphaFoldDB" id="A0A8S9ZTU2"/>
<dbReference type="Pfam" id="PF00646">
    <property type="entry name" value="F-box"/>
    <property type="match status" value="1"/>
</dbReference>
<feature type="domain" description="F-box" evidence="1">
    <location>
        <begin position="6"/>
        <end position="58"/>
    </location>
</feature>
<dbReference type="InterPro" id="IPR001810">
    <property type="entry name" value="F-box_dom"/>
</dbReference>
<proteinExistence type="predicted"/>
<evidence type="ECO:0000313" key="3">
    <source>
        <dbReference type="Proteomes" id="UP000605970"/>
    </source>
</evidence>
<dbReference type="Proteomes" id="UP000605970">
    <property type="component" value="Unassembled WGS sequence"/>
</dbReference>
<sequence length="334" mass="39803">MELNEISPLAKLPDELKLMILSFLEFDDIYNIKQINRFFNVTITKFNKNLPRKIFQKLHFTNKVFANKKLHLHKVILKQHPKLNDIPLNDQVEMLNIDDRCIPSLLFNTNINILKKLGLMIVLYAVSPKKHCFNIKLPLYPTLIELQIIRYWFNELFKCIYEIIDFDYFLINKTIIDLIFTNEEIISKKLTCNKAIISLNNNLEMNAWKYTLNILDISNELFVRSVNFNENEENLIFELLFNEGSRIPVFILYQLNNSKVRFYNRFQSILIESKDLSNIINKIIFHCDMWVFNSLTIIGNEIVENSNISQRYYKIINIYDPKINFEIRNRRSTG</sequence>
<dbReference type="EMBL" id="JABEBT010000027">
    <property type="protein sequence ID" value="KAF7636686.1"/>
    <property type="molecule type" value="Genomic_DNA"/>
</dbReference>
<evidence type="ECO:0000259" key="1">
    <source>
        <dbReference type="PROSITE" id="PS50181"/>
    </source>
</evidence>
<dbReference type="InterPro" id="IPR036047">
    <property type="entry name" value="F-box-like_dom_sf"/>
</dbReference>
<dbReference type="PROSITE" id="PS50181">
    <property type="entry name" value="FBOX"/>
    <property type="match status" value="1"/>
</dbReference>